<dbReference type="NCBIfam" id="TIGR03025">
    <property type="entry name" value="EPS_sugtrans"/>
    <property type="match status" value="1"/>
</dbReference>
<dbReference type="AlphaFoldDB" id="A0A4Q9KKX9"/>
<dbReference type="RefSeq" id="WP_131171744.1">
    <property type="nucleotide sequence ID" value="NZ_FXTL01000005.1"/>
</dbReference>
<comment type="caution">
    <text evidence="9">The sequence shown here is derived from an EMBL/GenBank/DDBJ whole genome shotgun (WGS) entry which is preliminary data.</text>
</comment>
<dbReference type="PANTHER" id="PTHR30576">
    <property type="entry name" value="COLANIC BIOSYNTHESIS UDP-GLUCOSE LIPID CARRIER TRANSFERASE"/>
    <property type="match status" value="1"/>
</dbReference>
<evidence type="ECO:0000256" key="1">
    <source>
        <dbReference type="ARBA" id="ARBA00004141"/>
    </source>
</evidence>
<gene>
    <name evidence="9" type="ORF">ET996_06425</name>
</gene>
<dbReference type="GO" id="GO:0016780">
    <property type="term" value="F:phosphotransferase activity, for other substituted phosphate groups"/>
    <property type="evidence" value="ECO:0007669"/>
    <property type="project" value="TreeGrafter"/>
</dbReference>
<keyword evidence="6 7" id="KW-0472">Membrane</keyword>
<evidence type="ECO:0000256" key="3">
    <source>
        <dbReference type="ARBA" id="ARBA00022679"/>
    </source>
</evidence>
<dbReference type="PANTHER" id="PTHR30576:SF0">
    <property type="entry name" value="UNDECAPRENYL-PHOSPHATE N-ACETYLGALACTOSAMINYL 1-PHOSPHATE TRANSFERASE-RELATED"/>
    <property type="match status" value="1"/>
</dbReference>
<feature type="transmembrane region" description="Helical" evidence="7">
    <location>
        <begin position="256"/>
        <end position="277"/>
    </location>
</feature>
<keyword evidence="5 7" id="KW-1133">Transmembrane helix</keyword>
<feature type="transmembrane region" description="Helical" evidence="7">
    <location>
        <begin position="80"/>
        <end position="100"/>
    </location>
</feature>
<proteinExistence type="inferred from homology"/>
<dbReference type="Proteomes" id="UP000291933">
    <property type="component" value="Unassembled WGS sequence"/>
</dbReference>
<sequence>MSLTTRYRRVLTLQVLEVVGVVIAIMASYVVTGAVVYGDHLPIFVNRGLLGAGSASFLSLVLFGPLRYFTVRERPTVERLAQIVGVVLFSELTFVAYMYFTQNTRFEIVAFFMAAGLQIVLLMAVKLLVTARKNRILASYPAAVIGPADEAPELLQRVRAAGAKDLRFLAYDQPSFGDDLKAVEVVYVAVDAPFDVKRHVVAESVRYNQDVFLVPETYEISMHRSSVSQIGDVPVFALERYRLGAFDRIVKRAFDLVLGLIGLIASAPITLLVAAAIKLDDGGPVFYRQVRVGRRGRPFQIVKFRTMKTDAEDATGPVFAQRNDPRTTRIGKFLRSTRLDELPQLLNVVHGTMSLVGPRPERPEFVEQFQTQIDEFHIRTLVKPGLTGLAQVMGRYTTPPEDKLRFDMIYIQEYSVPLDLKIMLLTFRVLLAKAKADGFEPDADGRG</sequence>
<feature type="transmembrane region" description="Helical" evidence="7">
    <location>
        <begin position="49"/>
        <end position="68"/>
    </location>
</feature>
<dbReference type="Pfam" id="PF02397">
    <property type="entry name" value="Bac_transf"/>
    <property type="match status" value="1"/>
</dbReference>
<evidence type="ECO:0000259" key="8">
    <source>
        <dbReference type="Pfam" id="PF02397"/>
    </source>
</evidence>
<comment type="similarity">
    <text evidence="2">Belongs to the bacterial sugar transferase family.</text>
</comment>
<keyword evidence="4 7" id="KW-0812">Transmembrane</keyword>
<dbReference type="InterPro" id="IPR017475">
    <property type="entry name" value="EPS_sugar_tfrase"/>
</dbReference>
<protein>
    <submittedName>
        <fullName evidence="9">Sugar transferase</fullName>
    </submittedName>
</protein>
<evidence type="ECO:0000256" key="2">
    <source>
        <dbReference type="ARBA" id="ARBA00006464"/>
    </source>
</evidence>
<keyword evidence="3 9" id="KW-0808">Transferase</keyword>
<evidence type="ECO:0000313" key="9">
    <source>
        <dbReference type="EMBL" id="TBT95157.1"/>
    </source>
</evidence>
<feature type="transmembrane region" description="Helical" evidence="7">
    <location>
        <begin position="12"/>
        <end position="37"/>
    </location>
</feature>
<dbReference type="OrthoDB" id="9808602at2"/>
<organism evidence="9 10">
    <name type="scientific">Propioniciclava tarda</name>
    <dbReference type="NCBI Taxonomy" id="433330"/>
    <lineage>
        <taxon>Bacteria</taxon>
        <taxon>Bacillati</taxon>
        <taxon>Actinomycetota</taxon>
        <taxon>Actinomycetes</taxon>
        <taxon>Propionibacteriales</taxon>
        <taxon>Propionibacteriaceae</taxon>
        <taxon>Propioniciclava</taxon>
    </lineage>
</organism>
<name>A0A4Q9KKX9_PROTD</name>
<evidence type="ECO:0000256" key="6">
    <source>
        <dbReference type="ARBA" id="ARBA00023136"/>
    </source>
</evidence>
<feature type="transmembrane region" description="Helical" evidence="7">
    <location>
        <begin position="106"/>
        <end position="129"/>
    </location>
</feature>
<dbReference type="GO" id="GO:0016020">
    <property type="term" value="C:membrane"/>
    <property type="evidence" value="ECO:0007669"/>
    <property type="project" value="UniProtKB-SubCell"/>
</dbReference>
<evidence type="ECO:0000256" key="4">
    <source>
        <dbReference type="ARBA" id="ARBA00022692"/>
    </source>
</evidence>
<keyword evidence="10" id="KW-1185">Reference proteome</keyword>
<evidence type="ECO:0000313" key="10">
    <source>
        <dbReference type="Proteomes" id="UP000291933"/>
    </source>
</evidence>
<evidence type="ECO:0000256" key="7">
    <source>
        <dbReference type="SAM" id="Phobius"/>
    </source>
</evidence>
<dbReference type="InterPro" id="IPR003362">
    <property type="entry name" value="Bact_transf"/>
</dbReference>
<feature type="domain" description="Bacterial sugar transferase" evidence="8">
    <location>
        <begin position="251"/>
        <end position="431"/>
    </location>
</feature>
<accession>A0A4Q9KKX9</accession>
<reference evidence="9 10" key="1">
    <citation type="submission" date="2019-01" db="EMBL/GenBank/DDBJ databases">
        <title>Lactibacter flavus gen. nov., sp. nov., a novel bacterium of the family Propionibacteriaceae isolated from raw milk and dairy products.</title>
        <authorList>
            <person name="Huptas C."/>
            <person name="Wenning M."/>
            <person name="Breitenwieser F."/>
            <person name="Doll E."/>
            <person name="Von Neubeck M."/>
            <person name="Busse H.-J."/>
            <person name="Scherer S."/>
        </authorList>
    </citation>
    <scope>NUCLEOTIDE SEQUENCE [LARGE SCALE GENOMIC DNA]</scope>
    <source>
        <strain evidence="9 10">DSM 22130</strain>
    </source>
</reference>
<dbReference type="EMBL" id="SDMR01000006">
    <property type="protein sequence ID" value="TBT95157.1"/>
    <property type="molecule type" value="Genomic_DNA"/>
</dbReference>
<comment type="subcellular location">
    <subcellularLocation>
        <location evidence="1">Membrane</location>
        <topology evidence="1">Multi-pass membrane protein</topology>
    </subcellularLocation>
</comment>
<evidence type="ECO:0000256" key="5">
    <source>
        <dbReference type="ARBA" id="ARBA00022989"/>
    </source>
</evidence>